<comment type="caution">
    <text evidence="1">The sequence shown here is derived from an EMBL/GenBank/DDBJ whole genome shotgun (WGS) entry which is preliminary data.</text>
</comment>
<keyword evidence="2" id="KW-1185">Reference proteome</keyword>
<name>A0ABU6JH07_9BURK</name>
<protein>
    <recommendedName>
        <fullName evidence="3">DUF1488 domain-containing protein</fullName>
    </recommendedName>
</protein>
<sequence>MNDTTRYKKPSNFVMRCAACGLFLADATSHFDVIAVTYKADKALTFPDGEAAEHARKFMSSLYGSFDWRAVELDPYLDRKAEVFLLKRQAA</sequence>
<dbReference type="EMBL" id="JAWIIV010000040">
    <property type="protein sequence ID" value="MEC4722951.1"/>
    <property type="molecule type" value="Genomic_DNA"/>
</dbReference>
<dbReference type="Proteomes" id="UP001352263">
    <property type="component" value="Unassembled WGS sequence"/>
</dbReference>
<reference evidence="1 2" key="1">
    <citation type="submission" date="2023-10" db="EMBL/GenBank/DDBJ databases">
        <title>Noviherbaspirillum sp. CPCC 100848 genome assembly.</title>
        <authorList>
            <person name="Li X.Y."/>
            <person name="Fang X.M."/>
        </authorList>
    </citation>
    <scope>NUCLEOTIDE SEQUENCE [LARGE SCALE GENOMIC DNA]</scope>
    <source>
        <strain evidence="1 2">CPCC 100848</strain>
    </source>
</reference>
<organism evidence="1 2">
    <name type="scientific">Noviherbaspirillum album</name>
    <dbReference type="NCBI Taxonomy" id="3080276"/>
    <lineage>
        <taxon>Bacteria</taxon>
        <taxon>Pseudomonadati</taxon>
        <taxon>Pseudomonadota</taxon>
        <taxon>Betaproteobacteria</taxon>
        <taxon>Burkholderiales</taxon>
        <taxon>Oxalobacteraceae</taxon>
        <taxon>Noviherbaspirillum</taxon>
    </lineage>
</organism>
<evidence type="ECO:0008006" key="3">
    <source>
        <dbReference type="Google" id="ProtNLM"/>
    </source>
</evidence>
<accession>A0ABU6JH07</accession>
<dbReference type="RefSeq" id="WP_326509578.1">
    <property type="nucleotide sequence ID" value="NZ_JAWIIV010000040.1"/>
</dbReference>
<evidence type="ECO:0000313" key="1">
    <source>
        <dbReference type="EMBL" id="MEC4722951.1"/>
    </source>
</evidence>
<proteinExistence type="predicted"/>
<gene>
    <name evidence="1" type="ORF">RY831_27710</name>
</gene>
<evidence type="ECO:0000313" key="2">
    <source>
        <dbReference type="Proteomes" id="UP001352263"/>
    </source>
</evidence>